<keyword evidence="4" id="KW-1185">Reference proteome</keyword>
<name>A0AAV3U508_9ALTE</name>
<dbReference type="AlphaFoldDB" id="A0AAV3U508"/>
<organism evidence="3 4">
    <name type="scientific">Halioxenophilus aromaticivorans</name>
    <dbReference type="NCBI Taxonomy" id="1306992"/>
    <lineage>
        <taxon>Bacteria</taxon>
        <taxon>Pseudomonadati</taxon>
        <taxon>Pseudomonadota</taxon>
        <taxon>Gammaproteobacteria</taxon>
        <taxon>Alteromonadales</taxon>
        <taxon>Alteromonadaceae</taxon>
        <taxon>Halioxenophilus</taxon>
    </lineage>
</organism>
<dbReference type="Pfam" id="PF16036">
    <property type="entry name" value="Chalcone_3"/>
    <property type="match status" value="1"/>
</dbReference>
<evidence type="ECO:0000259" key="2">
    <source>
        <dbReference type="Pfam" id="PF16036"/>
    </source>
</evidence>
<dbReference type="InterPro" id="IPR016087">
    <property type="entry name" value="Chalcone_isomerase"/>
</dbReference>
<reference evidence="4" key="1">
    <citation type="journal article" date="2019" name="Int. J. Syst. Evol. Microbiol.">
        <title>The Global Catalogue of Microorganisms (GCM) 10K type strain sequencing project: providing services to taxonomists for standard genome sequencing and annotation.</title>
        <authorList>
            <consortium name="The Broad Institute Genomics Platform"/>
            <consortium name="The Broad Institute Genome Sequencing Center for Infectious Disease"/>
            <person name="Wu L."/>
            <person name="Ma J."/>
        </authorList>
    </citation>
    <scope>NUCLEOTIDE SEQUENCE [LARGE SCALE GENOMIC DNA]</scope>
    <source>
        <strain evidence="4">JCM 19134</strain>
    </source>
</reference>
<protein>
    <recommendedName>
        <fullName evidence="2">Chalcone isomerase domain-containing protein</fullName>
    </recommendedName>
</protein>
<proteinExistence type="predicted"/>
<accession>A0AAV3U508</accession>
<evidence type="ECO:0000313" key="4">
    <source>
        <dbReference type="Proteomes" id="UP001409585"/>
    </source>
</evidence>
<evidence type="ECO:0000256" key="1">
    <source>
        <dbReference type="SAM" id="SignalP"/>
    </source>
</evidence>
<comment type="caution">
    <text evidence="3">The sequence shown here is derived from an EMBL/GenBank/DDBJ whole genome shotgun (WGS) entry which is preliminary data.</text>
</comment>
<feature type="signal peptide" evidence="1">
    <location>
        <begin position="1"/>
        <end position="26"/>
    </location>
</feature>
<dbReference type="EMBL" id="BAABLX010000027">
    <property type="protein sequence ID" value="GAA4948264.1"/>
    <property type="molecule type" value="Genomic_DNA"/>
</dbReference>
<feature type="domain" description="Chalcone isomerase" evidence="2">
    <location>
        <begin position="60"/>
        <end position="169"/>
    </location>
</feature>
<gene>
    <name evidence="3" type="ORF">GCM10025791_30260</name>
</gene>
<keyword evidence="1" id="KW-0732">Signal</keyword>
<sequence>MKMTLIRSVTRAVLLCLILWPVLSTAETAQQHATPPNFKPIGAATLKVALFRIYDAQLSSPSGEYLPKEEPLLLELKYRREIHRDKLVEKTKQQLADRIEPELLTDVTATLKSLWPSVTDGDVVAFLLNPNGNGIFYYNGQHLGALPHPQFNRAFMDIWLGQDSSYPKLASKLRGER</sequence>
<dbReference type="Proteomes" id="UP001409585">
    <property type="component" value="Unassembled WGS sequence"/>
</dbReference>
<dbReference type="RefSeq" id="WP_345424012.1">
    <property type="nucleotide sequence ID" value="NZ_AP031496.1"/>
</dbReference>
<feature type="chain" id="PRO_5043640789" description="Chalcone isomerase domain-containing protein" evidence="1">
    <location>
        <begin position="27"/>
        <end position="177"/>
    </location>
</feature>
<evidence type="ECO:0000313" key="3">
    <source>
        <dbReference type="EMBL" id="GAA4948264.1"/>
    </source>
</evidence>